<dbReference type="Gene3D" id="1.20.58.390">
    <property type="entry name" value="Neurotransmitter-gated ion-channel transmembrane domain"/>
    <property type="match status" value="1"/>
</dbReference>
<dbReference type="Pfam" id="PF02932">
    <property type="entry name" value="Neur_chan_memb"/>
    <property type="match status" value="1"/>
</dbReference>
<keyword evidence="4 20" id="KW-0812">Transmembrane</keyword>
<evidence type="ECO:0000256" key="5">
    <source>
        <dbReference type="ARBA" id="ARBA00022729"/>
    </source>
</evidence>
<dbReference type="InterPro" id="IPR006028">
    <property type="entry name" value="GABAA/Glycine_rcpt"/>
</dbReference>
<evidence type="ECO:0000256" key="20">
    <source>
        <dbReference type="RuleBase" id="RU000687"/>
    </source>
</evidence>
<dbReference type="CDD" id="cd19049">
    <property type="entry name" value="LGIC_TM_anion"/>
    <property type="match status" value="1"/>
</dbReference>
<dbReference type="PROSITE" id="PS00236">
    <property type="entry name" value="NEUROTR_ION_CHANNEL"/>
    <property type="match status" value="1"/>
</dbReference>
<feature type="transmembrane region" description="Helical" evidence="20">
    <location>
        <begin position="308"/>
        <end position="329"/>
    </location>
</feature>
<keyword evidence="17 20" id="KW-0407">Ion channel</keyword>
<comment type="caution">
    <text evidence="20">Lacks conserved residue(s) required for the propagation of feature annotation.</text>
</comment>
<keyword evidence="8 20" id="KW-0406">Ion transport</keyword>
<evidence type="ECO:0000256" key="4">
    <source>
        <dbReference type="ARBA" id="ARBA00022692"/>
    </source>
</evidence>
<evidence type="ECO:0000256" key="2">
    <source>
        <dbReference type="ARBA" id="ARBA00022448"/>
    </source>
</evidence>
<keyword evidence="2 20" id="KW-0813">Transport</keyword>
<protein>
    <recommendedName>
        <fullName evidence="19">Gamma-aminobutyric acid receptor subunit beta</fullName>
    </recommendedName>
</protein>
<dbReference type="InterPro" id="IPR006201">
    <property type="entry name" value="Neur_channel"/>
</dbReference>
<evidence type="ECO:0000313" key="23">
    <source>
        <dbReference type="EMBL" id="KAJ7355063.1"/>
    </source>
</evidence>
<evidence type="ECO:0000256" key="17">
    <source>
        <dbReference type="ARBA" id="ARBA00023303"/>
    </source>
</evidence>
<evidence type="ECO:0000256" key="14">
    <source>
        <dbReference type="ARBA" id="ARBA00023214"/>
    </source>
</evidence>
<evidence type="ECO:0000256" key="16">
    <source>
        <dbReference type="ARBA" id="ARBA00023286"/>
    </source>
</evidence>
<keyword evidence="9 20" id="KW-0472">Membrane</keyword>
<feature type="chain" id="PRO_5041019096" description="Gamma-aminobutyric acid receptor subunit beta" evidence="20">
    <location>
        <begin position="23"/>
        <end position="458"/>
    </location>
</feature>
<feature type="domain" description="Neurotransmitter-gated ion-channel ligand-binding" evidence="21">
    <location>
        <begin position="34"/>
        <end position="241"/>
    </location>
</feature>
<evidence type="ECO:0000256" key="13">
    <source>
        <dbReference type="ARBA" id="ARBA00023180"/>
    </source>
</evidence>
<dbReference type="SUPFAM" id="SSF63712">
    <property type="entry name" value="Nicotinic receptor ligand binding domain-like"/>
    <property type="match status" value="1"/>
</dbReference>
<dbReference type="NCBIfam" id="TIGR00860">
    <property type="entry name" value="LIC"/>
    <property type="match status" value="1"/>
</dbReference>
<dbReference type="AlphaFoldDB" id="A0A9X0CKV3"/>
<feature type="signal peptide" evidence="20">
    <location>
        <begin position="1"/>
        <end position="22"/>
    </location>
</feature>
<gene>
    <name evidence="23" type="ORF">OS493_028280</name>
</gene>
<reference evidence="23" key="1">
    <citation type="submission" date="2023-01" db="EMBL/GenBank/DDBJ databases">
        <title>Genome assembly of the deep-sea coral Lophelia pertusa.</title>
        <authorList>
            <person name="Herrera S."/>
            <person name="Cordes E."/>
        </authorList>
    </citation>
    <scope>NUCLEOTIDE SEQUENCE</scope>
    <source>
        <strain evidence="23">USNM1676648</strain>
        <tissue evidence="23">Polyp</tissue>
    </source>
</reference>
<dbReference type="InterPro" id="IPR006029">
    <property type="entry name" value="Neurotrans-gated_channel_TM"/>
</dbReference>
<dbReference type="GO" id="GO:0034707">
    <property type="term" value="C:chloride channel complex"/>
    <property type="evidence" value="ECO:0007669"/>
    <property type="project" value="UniProtKB-KW"/>
</dbReference>
<evidence type="ECO:0000256" key="1">
    <source>
        <dbReference type="ARBA" id="ARBA00010180"/>
    </source>
</evidence>
<evidence type="ECO:0000259" key="22">
    <source>
        <dbReference type="Pfam" id="PF02932"/>
    </source>
</evidence>
<dbReference type="GO" id="GO:0005254">
    <property type="term" value="F:chloride channel activity"/>
    <property type="evidence" value="ECO:0007669"/>
    <property type="project" value="UniProtKB-KW"/>
</dbReference>
<dbReference type="GO" id="GO:0004888">
    <property type="term" value="F:transmembrane signaling receptor activity"/>
    <property type="evidence" value="ECO:0007669"/>
    <property type="project" value="InterPro"/>
</dbReference>
<accession>A0A9X0CKV3</accession>
<dbReference type="Proteomes" id="UP001163046">
    <property type="component" value="Unassembled WGS sequence"/>
</dbReference>
<organism evidence="23 24">
    <name type="scientific">Desmophyllum pertusum</name>
    <dbReference type="NCBI Taxonomy" id="174260"/>
    <lineage>
        <taxon>Eukaryota</taxon>
        <taxon>Metazoa</taxon>
        <taxon>Cnidaria</taxon>
        <taxon>Anthozoa</taxon>
        <taxon>Hexacorallia</taxon>
        <taxon>Scleractinia</taxon>
        <taxon>Caryophylliina</taxon>
        <taxon>Caryophylliidae</taxon>
        <taxon>Desmophyllum</taxon>
    </lineage>
</organism>
<keyword evidence="13" id="KW-0325">Glycoprotein</keyword>
<keyword evidence="5 20" id="KW-0732">Signal</keyword>
<evidence type="ECO:0000256" key="19">
    <source>
        <dbReference type="ARBA" id="ARBA00071250"/>
    </source>
</evidence>
<evidence type="ECO:0000256" key="9">
    <source>
        <dbReference type="ARBA" id="ARBA00023136"/>
    </source>
</evidence>
<keyword evidence="14" id="KW-0868">Chloride</keyword>
<evidence type="ECO:0000256" key="15">
    <source>
        <dbReference type="ARBA" id="ARBA00023257"/>
    </source>
</evidence>
<keyword evidence="7" id="KW-0770">Synapse</keyword>
<proteinExistence type="inferred from homology"/>
<keyword evidence="24" id="KW-1185">Reference proteome</keyword>
<dbReference type="PRINTS" id="PR00252">
    <property type="entry name" value="NRIONCHANNEL"/>
</dbReference>
<keyword evidence="12" id="KW-0869">Chloride channel</keyword>
<dbReference type="PANTHER" id="PTHR18945">
    <property type="entry name" value="NEUROTRANSMITTER GATED ION CHANNEL"/>
    <property type="match status" value="1"/>
</dbReference>
<comment type="subcellular location">
    <subcellularLocation>
        <location evidence="18">Postsynaptic cell membrane</location>
        <topology evidence="18">Multi-pass membrane protein</topology>
    </subcellularLocation>
</comment>
<sequence length="458" mass="52169">MKLIALILYGIVCSLLCPRTFGRNRNAKSEAMSQVLSRILDSQRYDSRLRPNYGDGPVVVTIGFWILSIEKIDVVNMDFTIDIFLRQEWNDKRLGHGLNQSITLNPRVMKEIWVPDTYFVNAKTGSLHRVTTPNMMLMLTPAGVLKYNARITIKAACPIDLRKFPMDSQICPLILESYGYNNKHITYKWELSGTDGKTFVPSGVRLMPNYKLTKIHLSLTMNVYVTGNFSGVRAEFTFKRSYSYFLIIMYGTSSVIVAVSWMGFVVPLEQTAARIALGITSLLTEVTILNMMNNSMPKVSYVKSSDKYLIGCFGFVFLTLVEYCAVLLLKGKQKQRSIQEHDIAIKQENAKSRVAEQTNWINGTLLTTEEENSCRYLDLSSSVTTSNDNSVILTSEFVEPAKDNKPLCQIKYRVQGFIHRARKKILTNGFILGMDEYSFKLFPVAFAMYTTFCWMDYL</sequence>
<dbReference type="SUPFAM" id="SSF90112">
    <property type="entry name" value="Neurotransmitter-gated ion-channel transmembrane pore"/>
    <property type="match status" value="1"/>
</dbReference>
<comment type="caution">
    <text evidence="23">The sequence shown here is derived from an EMBL/GenBank/DDBJ whole genome shotgun (WGS) entry which is preliminary data.</text>
</comment>
<dbReference type="PRINTS" id="PR00253">
    <property type="entry name" value="GABAARECEPTR"/>
</dbReference>
<keyword evidence="3" id="KW-1003">Cell membrane</keyword>
<dbReference type="Pfam" id="PF02931">
    <property type="entry name" value="Neur_chan_LBD"/>
    <property type="match status" value="1"/>
</dbReference>
<dbReference type="GO" id="GO:0045211">
    <property type="term" value="C:postsynaptic membrane"/>
    <property type="evidence" value="ECO:0007669"/>
    <property type="project" value="UniProtKB-SubCell"/>
</dbReference>
<dbReference type="FunFam" id="2.70.170.10:FF:000021">
    <property type="entry name" value="Gamma-aminobutyric acid receptor isoform 3b"/>
    <property type="match status" value="1"/>
</dbReference>
<dbReference type="CDD" id="cd18990">
    <property type="entry name" value="LGIC_ECD_GABAAR"/>
    <property type="match status" value="1"/>
</dbReference>
<feature type="transmembrane region" description="Helical" evidence="20">
    <location>
        <begin position="271"/>
        <end position="288"/>
    </location>
</feature>
<keyword evidence="6 20" id="KW-1133">Transmembrane helix</keyword>
<comment type="similarity">
    <text evidence="1">Belongs to the ligand-gated ion channel (TC 1.A.9) family. Gamma-aminobutyric acid receptor (TC 1.A.9.5) subfamily.</text>
</comment>
<evidence type="ECO:0000313" key="24">
    <source>
        <dbReference type="Proteomes" id="UP001163046"/>
    </source>
</evidence>
<dbReference type="GO" id="GO:0005230">
    <property type="term" value="F:extracellular ligand-gated monoatomic ion channel activity"/>
    <property type="evidence" value="ECO:0007669"/>
    <property type="project" value="InterPro"/>
</dbReference>
<keyword evidence="11" id="KW-0675">Receptor</keyword>
<dbReference type="InterPro" id="IPR018000">
    <property type="entry name" value="Neurotransmitter_ion_chnl_CS"/>
</dbReference>
<keyword evidence="16" id="KW-1071">Ligand-gated ion channel</keyword>
<dbReference type="OrthoDB" id="8890589at2759"/>
<evidence type="ECO:0000256" key="12">
    <source>
        <dbReference type="ARBA" id="ARBA00023173"/>
    </source>
</evidence>
<dbReference type="InterPro" id="IPR036734">
    <property type="entry name" value="Neur_chan_lig-bd_sf"/>
</dbReference>
<evidence type="ECO:0000256" key="7">
    <source>
        <dbReference type="ARBA" id="ARBA00023018"/>
    </source>
</evidence>
<dbReference type="Gene3D" id="2.70.170.10">
    <property type="entry name" value="Neurotransmitter-gated ion-channel ligand-binding domain"/>
    <property type="match status" value="1"/>
</dbReference>
<evidence type="ECO:0000256" key="6">
    <source>
        <dbReference type="ARBA" id="ARBA00022989"/>
    </source>
</evidence>
<evidence type="ECO:0000259" key="21">
    <source>
        <dbReference type="Pfam" id="PF02931"/>
    </source>
</evidence>
<keyword evidence="10" id="KW-1015">Disulfide bond</keyword>
<feature type="domain" description="Neurotransmitter-gated ion-channel transmembrane" evidence="22">
    <location>
        <begin position="255"/>
        <end position="387"/>
    </location>
</feature>
<evidence type="ECO:0000256" key="11">
    <source>
        <dbReference type="ARBA" id="ARBA00023170"/>
    </source>
</evidence>
<dbReference type="InterPro" id="IPR038050">
    <property type="entry name" value="Neuro_actylchol_rec"/>
</dbReference>
<dbReference type="InterPro" id="IPR036719">
    <property type="entry name" value="Neuro-gated_channel_TM_sf"/>
</dbReference>
<evidence type="ECO:0000256" key="18">
    <source>
        <dbReference type="ARBA" id="ARBA00034104"/>
    </source>
</evidence>
<evidence type="ECO:0000256" key="10">
    <source>
        <dbReference type="ARBA" id="ARBA00023157"/>
    </source>
</evidence>
<evidence type="ECO:0000256" key="8">
    <source>
        <dbReference type="ARBA" id="ARBA00023065"/>
    </source>
</evidence>
<dbReference type="InterPro" id="IPR006202">
    <property type="entry name" value="Neur_chan_lig-bd"/>
</dbReference>
<name>A0A9X0CKV3_9CNID</name>
<keyword evidence="15" id="KW-0628">Postsynaptic cell membrane</keyword>
<feature type="transmembrane region" description="Helical" evidence="20">
    <location>
        <begin position="242"/>
        <end position="264"/>
    </location>
</feature>
<evidence type="ECO:0000256" key="3">
    <source>
        <dbReference type="ARBA" id="ARBA00022475"/>
    </source>
</evidence>
<dbReference type="EMBL" id="MU827328">
    <property type="protein sequence ID" value="KAJ7355063.1"/>
    <property type="molecule type" value="Genomic_DNA"/>
</dbReference>